<evidence type="ECO:0000259" key="8">
    <source>
        <dbReference type="Pfam" id="PF10513"/>
    </source>
</evidence>
<evidence type="ECO:0000256" key="2">
    <source>
        <dbReference type="ARBA" id="ARBA00008035"/>
    </source>
</evidence>
<feature type="compositionally biased region" description="Low complexity" evidence="7">
    <location>
        <begin position="648"/>
        <end position="685"/>
    </location>
</feature>
<keyword evidence="5 6" id="KW-0539">Nucleus</keyword>
<evidence type="ECO:0000256" key="5">
    <source>
        <dbReference type="ARBA" id="ARBA00023242"/>
    </source>
</evidence>
<feature type="compositionally biased region" description="Low complexity" evidence="7">
    <location>
        <begin position="601"/>
        <end position="610"/>
    </location>
</feature>
<sequence>MATRTSIRPRPVDTSRQLNIVRDFAELDKTDDLDASQPQPPAAAFEQPPAGSQKKKKEVKEIPVPEVRIVAGYTREYLPLFRIPDTYIRGKGGVGWAREDYCEYDLDNDDEDWLEAFNEGGANRLSEEKFELMLWRLETANAEANQRVMSEAGSGAQDWRMLPAAVAATSNMSRDEALSVLRKYACARDPILHAVYDYWRAKRERLNRPIMRRLQAPTNPSDTNPYNVFRPRERVNRPQTRRRRENTQDCLDKMRQIRDSMLKSLEMTELLTFREARKRDIHRLEVDMQRYQVARHHQPRHQLEAVEAEGAAHLQETLARSRQGETRLRAYLDAAGSLSAPSTSYDSPLRRALMRKRRRQEMEGCVNGEAVGRLPPPPLPADDEMLMLFSPEISHFLGQQQQPVAGQSGTAAVGLLSPQGSPITVANGGGGGKPPLIALPQGLDLRCVRSRVSRCGRTMLTRCDPLTMRPHSPQHQRPPGGAELAIPAGLAARHPLLHSAQLPSVPWAATLDLDLLPEGIADKAALRAQRERRLNADRLNAFLLRQTRQTVHQQAAGGMMGAASVAGAAAAAAAASAAVTAAVPAMGMVSASGPPPPVPAGPVVTPTSTQRPPPPPAVPNQGTPAGTLPHAPQGVVSGTLPHVSPQGTAAPSVASTQPPSSVQPAVPSQLGTAPGSGGAASAVTPLGSTPLQMPQAPGSAGGQARKVPKVAAAAASPAGAPGAATPSASAAAAAGVAAARSPQSGASLPASKQGAAAGAGPGSTPGAAPVEILAQAPPGASQSDSTPVVAATPAPSVAGPGVAPPGSAPPASGAVGPPAAGASASGVTTAVAAAAGPSPPGNGAATLAAVGGNGGSPGTGPTAKKLLSTSKAVAGPSSSSVAAQLKRGPGRPPKAAKTPNGDAPPPSNTTVPMDML</sequence>
<comment type="caution">
    <text evidence="9">The sequence shown here is derived from an EMBL/GenBank/DDBJ whole genome shotgun (WGS) entry which is preliminary data.</text>
</comment>
<accession>A0ABQ5SJW3</accession>
<feature type="compositionally biased region" description="Low complexity" evidence="7">
    <location>
        <begin position="868"/>
        <end position="883"/>
    </location>
</feature>
<feature type="region of interest" description="Disordered" evidence="7">
    <location>
        <begin position="597"/>
        <end position="727"/>
    </location>
</feature>
<feature type="compositionally biased region" description="Low complexity" evidence="7">
    <location>
        <begin position="711"/>
        <end position="727"/>
    </location>
</feature>
<dbReference type="InterPro" id="IPR024943">
    <property type="entry name" value="Enhancer_polycomb"/>
</dbReference>
<feature type="region of interest" description="Disordered" evidence="7">
    <location>
        <begin position="27"/>
        <end position="59"/>
    </location>
</feature>
<dbReference type="PANTHER" id="PTHR14898">
    <property type="entry name" value="ENHANCER OF POLYCOMB"/>
    <property type="match status" value="1"/>
</dbReference>
<comment type="subcellular location">
    <subcellularLocation>
        <location evidence="1 6">Nucleus</location>
    </subcellularLocation>
</comment>
<evidence type="ECO:0000313" key="10">
    <source>
        <dbReference type="Proteomes" id="UP001165090"/>
    </source>
</evidence>
<protein>
    <recommendedName>
        <fullName evidence="6">Enhancer of polycomb-like protein</fullName>
    </recommendedName>
</protein>
<evidence type="ECO:0000256" key="6">
    <source>
        <dbReference type="RuleBase" id="RU361124"/>
    </source>
</evidence>
<evidence type="ECO:0000256" key="1">
    <source>
        <dbReference type="ARBA" id="ARBA00004123"/>
    </source>
</evidence>
<gene>
    <name evidence="9" type="ORF">VaNZ11_014467</name>
</gene>
<feature type="compositionally biased region" description="Low complexity" evidence="7">
    <location>
        <begin position="785"/>
        <end position="801"/>
    </location>
</feature>
<name>A0ABQ5SJW3_9CHLO</name>
<dbReference type="Proteomes" id="UP001165090">
    <property type="component" value="Unassembled WGS sequence"/>
</dbReference>
<comment type="similarity">
    <text evidence="2 6">Belongs to the enhancer of polycomb family.</text>
</comment>
<dbReference type="EMBL" id="BSDZ01000086">
    <property type="protein sequence ID" value="GLI69778.1"/>
    <property type="molecule type" value="Genomic_DNA"/>
</dbReference>
<evidence type="ECO:0000313" key="9">
    <source>
        <dbReference type="EMBL" id="GLI69778.1"/>
    </source>
</evidence>
<feature type="region of interest" description="Disordered" evidence="7">
    <location>
        <begin position="743"/>
        <end position="916"/>
    </location>
</feature>
<feature type="compositionally biased region" description="Low complexity" evidence="7">
    <location>
        <begin position="809"/>
        <end position="846"/>
    </location>
</feature>
<dbReference type="Pfam" id="PF10513">
    <property type="entry name" value="EPL1"/>
    <property type="match status" value="1"/>
</dbReference>
<proteinExistence type="inferred from homology"/>
<evidence type="ECO:0000256" key="4">
    <source>
        <dbReference type="ARBA" id="ARBA00023163"/>
    </source>
</evidence>
<evidence type="ECO:0000256" key="3">
    <source>
        <dbReference type="ARBA" id="ARBA00023015"/>
    </source>
</evidence>
<evidence type="ECO:0000256" key="7">
    <source>
        <dbReference type="SAM" id="MobiDB-lite"/>
    </source>
</evidence>
<keyword evidence="10" id="KW-1185">Reference proteome</keyword>
<keyword evidence="3 6" id="KW-0805">Transcription regulation</keyword>
<organism evidence="9 10">
    <name type="scientific">Volvox africanus</name>
    <dbReference type="NCBI Taxonomy" id="51714"/>
    <lineage>
        <taxon>Eukaryota</taxon>
        <taxon>Viridiplantae</taxon>
        <taxon>Chlorophyta</taxon>
        <taxon>core chlorophytes</taxon>
        <taxon>Chlorophyceae</taxon>
        <taxon>CS clade</taxon>
        <taxon>Chlamydomonadales</taxon>
        <taxon>Volvocaceae</taxon>
        <taxon>Volvox</taxon>
    </lineage>
</organism>
<keyword evidence="4 6" id="KW-0804">Transcription</keyword>
<reference evidence="9 10" key="1">
    <citation type="journal article" date="2023" name="IScience">
        <title>Expanded male sex-determining region conserved during the evolution of homothallism in the green alga Volvox.</title>
        <authorList>
            <person name="Yamamoto K."/>
            <person name="Matsuzaki R."/>
            <person name="Mahakham W."/>
            <person name="Heman W."/>
            <person name="Sekimoto H."/>
            <person name="Kawachi M."/>
            <person name="Minakuchi Y."/>
            <person name="Toyoda A."/>
            <person name="Nozaki H."/>
        </authorList>
    </citation>
    <scope>NUCLEOTIDE SEQUENCE [LARGE SCALE GENOMIC DNA]</scope>
    <source>
        <strain evidence="9 10">NIES-4468</strain>
    </source>
</reference>
<dbReference type="InterPro" id="IPR019542">
    <property type="entry name" value="Enhancer_polycomb-like_N"/>
</dbReference>
<feature type="domain" description="Enhancer of polycomb-like N-terminal" evidence="8">
    <location>
        <begin position="49"/>
        <end position="139"/>
    </location>
</feature>